<proteinExistence type="predicted"/>
<evidence type="ECO:0000313" key="1">
    <source>
        <dbReference type="EMBL" id="KAH7912485.1"/>
    </source>
</evidence>
<organism evidence="1 2">
    <name type="scientific">Hygrophoropsis aurantiaca</name>
    <dbReference type="NCBI Taxonomy" id="72124"/>
    <lineage>
        <taxon>Eukaryota</taxon>
        <taxon>Fungi</taxon>
        <taxon>Dikarya</taxon>
        <taxon>Basidiomycota</taxon>
        <taxon>Agaricomycotina</taxon>
        <taxon>Agaricomycetes</taxon>
        <taxon>Agaricomycetidae</taxon>
        <taxon>Boletales</taxon>
        <taxon>Coniophorineae</taxon>
        <taxon>Hygrophoropsidaceae</taxon>
        <taxon>Hygrophoropsis</taxon>
    </lineage>
</organism>
<sequence>MALTLSEAELAGTLIQSVLFGAYIVLFIACIYVLLFARGRQQRGNKLRRRRPVNTTLFTISIILFILITSHWFISFARLFPAFIYDVHGVGSSYEYLVFAGNPIYVAKTALYVAQMVVGDITMVYRLYVVWGHSWRVIIAPVVTTAALLTAGTGAVYSFARIQKGEEIFADTSGRWIATVFATSVTYKWSQLLPTFHAILNWLYTHRSLTKVITIVVESAAIYTVYLTITHVSYLTGTVFSFSALDVTSPAIGIAFSLIIVRVGLGWATEGDRTTASGSRVPTNLQPIAFAPMAVHVTREINTDGTVDTEEGTASKRNWSSDLLNQLDPSSE</sequence>
<dbReference type="EMBL" id="MU267650">
    <property type="protein sequence ID" value="KAH7912485.1"/>
    <property type="molecule type" value="Genomic_DNA"/>
</dbReference>
<reference evidence="1" key="1">
    <citation type="journal article" date="2021" name="New Phytol.">
        <title>Evolutionary innovations through gain and loss of genes in the ectomycorrhizal Boletales.</title>
        <authorList>
            <person name="Wu G."/>
            <person name="Miyauchi S."/>
            <person name="Morin E."/>
            <person name="Kuo A."/>
            <person name="Drula E."/>
            <person name="Varga T."/>
            <person name="Kohler A."/>
            <person name="Feng B."/>
            <person name="Cao Y."/>
            <person name="Lipzen A."/>
            <person name="Daum C."/>
            <person name="Hundley H."/>
            <person name="Pangilinan J."/>
            <person name="Johnson J."/>
            <person name="Barry K."/>
            <person name="LaButti K."/>
            <person name="Ng V."/>
            <person name="Ahrendt S."/>
            <person name="Min B."/>
            <person name="Choi I.G."/>
            <person name="Park H."/>
            <person name="Plett J.M."/>
            <person name="Magnuson J."/>
            <person name="Spatafora J.W."/>
            <person name="Nagy L.G."/>
            <person name="Henrissat B."/>
            <person name="Grigoriev I.V."/>
            <person name="Yang Z.L."/>
            <person name="Xu J."/>
            <person name="Martin F.M."/>
        </authorList>
    </citation>
    <scope>NUCLEOTIDE SEQUENCE</scope>
    <source>
        <strain evidence="1">ATCC 28755</strain>
    </source>
</reference>
<accession>A0ACB8AH26</accession>
<evidence type="ECO:0000313" key="2">
    <source>
        <dbReference type="Proteomes" id="UP000790377"/>
    </source>
</evidence>
<keyword evidence="2" id="KW-1185">Reference proteome</keyword>
<protein>
    <submittedName>
        <fullName evidence="1">Uncharacterized protein</fullName>
    </submittedName>
</protein>
<comment type="caution">
    <text evidence="1">The sequence shown here is derived from an EMBL/GenBank/DDBJ whole genome shotgun (WGS) entry which is preliminary data.</text>
</comment>
<name>A0ACB8AH26_9AGAM</name>
<dbReference type="Proteomes" id="UP000790377">
    <property type="component" value="Unassembled WGS sequence"/>
</dbReference>
<gene>
    <name evidence="1" type="ORF">BJ138DRAFT_1112281</name>
</gene>